<dbReference type="InterPro" id="IPR036412">
    <property type="entry name" value="HAD-like_sf"/>
</dbReference>
<accession>A0A225DZH0</accession>
<proteinExistence type="predicted"/>
<evidence type="ECO:0000313" key="4">
    <source>
        <dbReference type="Proteomes" id="UP000214646"/>
    </source>
</evidence>
<dbReference type="EMBL" id="NIDE01000004">
    <property type="protein sequence ID" value="OWK43928.1"/>
    <property type="molecule type" value="Genomic_DNA"/>
</dbReference>
<protein>
    <submittedName>
        <fullName evidence="3">Acid phosphatase</fullName>
    </submittedName>
</protein>
<dbReference type="AlphaFoldDB" id="A0A225DZH0"/>
<dbReference type="InterPro" id="IPR005519">
    <property type="entry name" value="Acid_phosphat_B-like"/>
</dbReference>
<dbReference type="Gene3D" id="3.40.50.1000">
    <property type="entry name" value="HAD superfamily/HAD-like"/>
    <property type="match status" value="1"/>
</dbReference>
<gene>
    <name evidence="3" type="ORF">FRUB_03527</name>
</gene>
<dbReference type="SUPFAM" id="SSF56784">
    <property type="entry name" value="HAD-like"/>
    <property type="match status" value="1"/>
</dbReference>
<name>A0A225DZH0_9BACT</name>
<feature type="signal peptide" evidence="2">
    <location>
        <begin position="1"/>
        <end position="26"/>
    </location>
</feature>
<comment type="caution">
    <text evidence="3">The sequence shown here is derived from an EMBL/GenBank/DDBJ whole genome shotgun (WGS) entry which is preliminary data.</text>
</comment>
<dbReference type="SFLD" id="SFLDG01125">
    <property type="entry name" value="C1.1:_Acid_Phosphatase_Like"/>
    <property type="match status" value="1"/>
</dbReference>
<dbReference type="OrthoDB" id="395856at2"/>
<dbReference type="Proteomes" id="UP000214646">
    <property type="component" value="Unassembled WGS sequence"/>
</dbReference>
<keyword evidence="1 2" id="KW-0732">Signal</keyword>
<dbReference type="InterPro" id="IPR006423">
    <property type="entry name" value="Lipo_e_P4"/>
</dbReference>
<reference evidence="4" key="1">
    <citation type="submission" date="2017-06" db="EMBL/GenBank/DDBJ databases">
        <title>Genome analysis of Fimbriiglobus ruber SP5, the first member of the order Planctomycetales with confirmed chitinolytic capability.</title>
        <authorList>
            <person name="Ravin N.V."/>
            <person name="Rakitin A.L."/>
            <person name="Ivanova A.A."/>
            <person name="Beletsky A.V."/>
            <person name="Kulichevskaya I.S."/>
            <person name="Mardanov A.V."/>
            <person name="Dedysh S.N."/>
        </authorList>
    </citation>
    <scope>NUCLEOTIDE SEQUENCE [LARGE SCALE GENOMIC DNA]</scope>
    <source>
        <strain evidence="4">SP5</strain>
    </source>
</reference>
<keyword evidence="4" id="KW-1185">Reference proteome</keyword>
<dbReference type="InterPro" id="IPR023214">
    <property type="entry name" value="HAD_sf"/>
</dbReference>
<evidence type="ECO:0000313" key="3">
    <source>
        <dbReference type="EMBL" id="OWK43928.1"/>
    </source>
</evidence>
<sequence>MPTIRSAVRSLALCATGLVVGVVATAALRSPAQAPPAFKKEVPTYRGLDANLYMETSAEYRACCFQAYALATARVDQWAKDKNTPGRPPAVILDLDETVLDNAGFQVMLIRSGLAYDQRLWDEWEDKYSGNVELVPGAKDFIDKLKGLKIAPFYISNRSEKYRVATKKALARLEIDVPDDQLLLVTTTSDKTARRATAATKFDVFLYLGDNLRDFDEMFKYDAQAGIPGRKAAVDKTRTKFGTDWIIFPNPAYGEWTKPFDKGEGDTSFLVPGAMPAP</sequence>
<dbReference type="SFLD" id="SFLDS00003">
    <property type="entry name" value="Haloacid_Dehalogenase"/>
    <property type="match status" value="1"/>
</dbReference>
<dbReference type="GO" id="GO:0009279">
    <property type="term" value="C:cell outer membrane"/>
    <property type="evidence" value="ECO:0007669"/>
    <property type="project" value="InterPro"/>
</dbReference>
<organism evidence="3 4">
    <name type="scientific">Fimbriiglobus ruber</name>
    <dbReference type="NCBI Taxonomy" id="1908690"/>
    <lineage>
        <taxon>Bacteria</taxon>
        <taxon>Pseudomonadati</taxon>
        <taxon>Planctomycetota</taxon>
        <taxon>Planctomycetia</taxon>
        <taxon>Gemmatales</taxon>
        <taxon>Gemmataceae</taxon>
        <taxon>Fimbriiglobus</taxon>
    </lineage>
</organism>
<dbReference type="Pfam" id="PF03767">
    <property type="entry name" value="Acid_phosphat_B"/>
    <property type="match status" value="1"/>
</dbReference>
<evidence type="ECO:0000256" key="1">
    <source>
        <dbReference type="ARBA" id="ARBA00022729"/>
    </source>
</evidence>
<feature type="chain" id="PRO_5012894995" evidence="2">
    <location>
        <begin position="27"/>
        <end position="278"/>
    </location>
</feature>
<evidence type="ECO:0000256" key="2">
    <source>
        <dbReference type="SAM" id="SignalP"/>
    </source>
</evidence>
<dbReference type="RefSeq" id="WP_088254713.1">
    <property type="nucleotide sequence ID" value="NZ_NIDE01000004.1"/>
</dbReference>